<dbReference type="EMBL" id="BKCJ010000844">
    <property type="protein sequence ID" value="GEU36743.1"/>
    <property type="molecule type" value="Genomic_DNA"/>
</dbReference>
<evidence type="ECO:0000256" key="1">
    <source>
        <dbReference type="SAM" id="MobiDB-lite"/>
    </source>
</evidence>
<gene>
    <name evidence="2" type="ORF">Tci_008721</name>
</gene>
<protein>
    <submittedName>
        <fullName evidence="2">Uncharacterized protein</fullName>
    </submittedName>
</protein>
<accession>A0A6L2JIA1</accession>
<proteinExistence type="predicted"/>
<feature type="region of interest" description="Disordered" evidence="1">
    <location>
        <begin position="184"/>
        <end position="228"/>
    </location>
</feature>
<name>A0A6L2JIA1_TANCI</name>
<sequence>MILEEFRDILNICPRIEGQEFLDPPYEEEALSFMRHVGHTVRSSTSLILQLITFHQLDVYFVDLIWEDLVYQIENKDAKNSDKMYCPRFTKFIINHYLTRNSSISRRNRMFIHTARDDTKLGILKFVSKYEDIQVYSALIPKEVTNADMLESESFKTYYVIPTAAEPVNIKSKGSLNQNHLKKLQQENDDDEEGTKVASDDDHEEISDDNEGCNDDNVKDDDDDSEENVDDAYEMTKLDNDEEDINLDERILTLEFHEEKDKEDYDDLYGDFNMNLIIKNVEKTNADQARVALTTKGQEQSSSVSFDFTSKMLTLENIYAADYTITSIMDTPVCQPSSMVIITNPLPHPLFLPPPQQTTPVITQTTLVITPTNQIPITSAPVLLDFASVDGERRSQKSTPKDPLKEASDFTTPLIQSTIVESHKNVVLAKSSLQPNSTYEETSSLTEFKLKKMLEIVKLSLWIISSTMISNTYKVEAQVADTQHQQPRSKLLCTATLKALKTWFQLYRLKSSLDMRNTLVGESITRRIIGVADVEVDKQYDYGYLKKIAVQREDQQLYMFKEGDCQISIYVTLKTYYLSWRLKRNIERFVRGGEYGNALRLLERTI</sequence>
<feature type="compositionally biased region" description="Acidic residues" evidence="1">
    <location>
        <begin position="201"/>
        <end position="228"/>
    </location>
</feature>
<reference evidence="2" key="1">
    <citation type="journal article" date="2019" name="Sci. Rep.">
        <title>Draft genome of Tanacetum cinerariifolium, the natural source of mosquito coil.</title>
        <authorList>
            <person name="Yamashiro T."/>
            <person name="Shiraishi A."/>
            <person name="Satake H."/>
            <person name="Nakayama K."/>
        </authorList>
    </citation>
    <scope>NUCLEOTIDE SEQUENCE</scope>
</reference>
<dbReference type="AlphaFoldDB" id="A0A6L2JIA1"/>
<organism evidence="2">
    <name type="scientific">Tanacetum cinerariifolium</name>
    <name type="common">Dalmatian daisy</name>
    <name type="synonym">Chrysanthemum cinerariifolium</name>
    <dbReference type="NCBI Taxonomy" id="118510"/>
    <lineage>
        <taxon>Eukaryota</taxon>
        <taxon>Viridiplantae</taxon>
        <taxon>Streptophyta</taxon>
        <taxon>Embryophyta</taxon>
        <taxon>Tracheophyta</taxon>
        <taxon>Spermatophyta</taxon>
        <taxon>Magnoliopsida</taxon>
        <taxon>eudicotyledons</taxon>
        <taxon>Gunneridae</taxon>
        <taxon>Pentapetalae</taxon>
        <taxon>asterids</taxon>
        <taxon>campanulids</taxon>
        <taxon>Asterales</taxon>
        <taxon>Asteraceae</taxon>
        <taxon>Asteroideae</taxon>
        <taxon>Anthemideae</taxon>
        <taxon>Anthemidinae</taxon>
        <taxon>Tanacetum</taxon>
    </lineage>
</organism>
<evidence type="ECO:0000313" key="2">
    <source>
        <dbReference type="EMBL" id="GEU36743.1"/>
    </source>
</evidence>
<comment type="caution">
    <text evidence="2">The sequence shown here is derived from an EMBL/GenBank/DDBJ whole genome shotgun (WGS) entry which is preliminary data.</text>
</comment>